<evidence type="ECO:0000256" key="1">
    <source>
        <dbReference type="SAM" id="MobiDB-lite"/>
    </source>
</evidence>
<reference evidence="2 3" key="1">
    <citation type="submission" date="2022-11" db="EMBL/GenBank/DDBJ databases">
        <title>Minimal conservation of predation-associated metabolite biosynthetic gene clusters underscores biosynthetic potential of Myxococcota including descriptions for ten novel species: Archangium lansinium sp. nov., Myxococcus landrumus sp. nov., Nannocystis bai.</title>
        <authorList>
            <person name="Ahearne A."/>
            <person name="Stevens C."/>
            <person name="Dowd S."/>
        </authorList>
    </citation>
    <scope>NUCLEOTIDE SEQUENCE [LARGE SCALE GENOMIC DNA]</scope>
    <source>
        <strain evidence="2 3">RJM3</strain>
    </source>
</reference>
<dbReference type="EMBL" id="JAQNDO010000001">
    <property type="protein sequence ID" value="MDC0740850.1"/>
    <property type="molecule type" value="Genomic_DNA"/>
</dbReference>
<evidence type="ECO:0000313" key="3">
    <source>
        <dbReference type="Proteomes" id="UP001221411"/>
    </source>
</evidence>
<name>A0ABT5EG98_9BACT</name>
<dbReference type="RefSeq" id="WP_271916056.1">
    <property type="nucleotide sequence ID" value="NZ_JAQNDO010000001.1"/>
</dbReference>
<proteinExistence type="predicted"/>
<accession>A0ABT5EG98</accession>
<evidence type="ECO:0000313" key="2">
    <source>
        <dbReference type="EMBL" id="MDC0740850.1"/>
    </source>
</evidence>
<sequence length="120" mass="13339">MRLEKTFPLGRRCFHGELEGVQEMVGHLLGLAELHEEDTEPAGDERIRPESERLPIGRDRRAWTARGGLAISQRCERLESLLVGALLGLVGIVVSLRPRGRDEANDDRGHRGEPTHTLGS</sequence>
<comment type="caution">
    <text evidence="2">The sequence shown here is derived from an EMBL/GenBank/DDBJ whole genome shotgun (WGS) entry which is preliminary data.</text>
</comment>
<protein>
    <submittedName>
        <fullName evidence="2">Uncharacterized protein</fullName>
    </submittedName>
</protein>
<feature type="compositionally biased region" description="Basic and acidic residues" evidence="1">
    <location>
        <begin position="100"/>
        <end position="114"/>
    </location>
</feature>
<feature type="region of interest" description="Disordered" evidence="1">
    <location>
        <begin position="100"/>
        <end position="120"/>
    </location>
</feature>
<organism evidence="2 3">
    <name type="scientific">Polyangium mundeleinium</name>
    <dbReference type="NCBI Taxonomy" id="2995306"/>
    <lineage>
        <taxon>Bacteria</taxon>
        <taxon>Pseudomonadati</taxon>
        <taxon>Myxococcota</taxon>
        <taxon>Polyangia</taxon>
        <taxon>Polyangiales</taxon>
        <taxon>Polyangiaceae</taxon>
        <taxon>Polyangium</taxon>
    </lineage>
</organism>
<gene>
    <name evidence="2" type="ORF">POL67_05800</name>
</gene>
<dbReference type="Proteomes" id="UP001221411">
    <property type="component" value="Unassembled WGS sequence"/>
</dbReference>
<keyword evidence="3" id="KW-1185">Reference proteome</keyword>